<feature type="domain" description="PPM-type phosphatase" evidence="7">
    <location>
        <begin position="15"/>
        <end position="250"/>
    </location>
</feature>
<evidence type="ECO:0000256" key="2">
    <source>
        <dbReference type="ARBA" id="ARBA00022741"/>
    </source>
</evidence>
<keyword evidence="5" id="KW-1133">Transmembrane helix</keyword>
<dbReference type="PROSITE" id="PS50011">
    <property type="entry name" value="PROTEIN_KINASE_DOM"/>
    <property type="match status" value="1"/>
</dbReference>
<comment type="caution">
    <text evidence="8">The sequence shown here is derived from an EMBL/GenBank/DDBJ whole genome shotgun (WGS) entry which is preliminary data.</text>
</comment>
<dbReference type="InterPro" id="IPR011009">
    <property type="entry name" value="Kinase-like_dom_sf"/>
</dbReference>
<dbReference type="Gene3D" id="3.60.40.10">
    <property type="entry name" value="PPM-type phosphatase domain"/>
    <property type="match status" value="1"/>
</dbReference>
<dbReference type="Gene3D" id="1.10.510.10">
    <property type="entry name" value="Transferase(Phosphotransferase) domain 1"/>
    <property type="match status" value="1"/>
</dbReference>
<dbReference type="PROSITE" id="PS00109">
    <property type="entry name" value="PROTEIN_KINASE_TYR"/>
    <property type="match status" value="1"/>
</dbReference>
<sequence length="583" mass="65228">MTVSAFETGGSLRVSLGQCSTAGRKPVNQDFHGAYIPREPELSSKGVVVALADGISASAVSRIASEAAVRSFIEDYYGTAESWTVKTAAQRVLMATNSWLHAQTRRSEYRWDKDRGYVCTFTALVLKSRTAHVFHVGDARLYRLVEGRAGGALEPLTREHRTWMSPERSYLSRAMGVSEQLEIDYLALPVEAGERFLLMTDGVYEHLSEARMCQILAEHATDLDAAAHALVQAAFDAGSDDNLTVQVVRVEEVPLGQAEELYSGEARLPFPPQLEPRMVFDGYRILRQLHASDRSHAYLAVDQATSDKVVIKILATELRESPKHVERFLMEEWIARRIDNPHVVKAHRSGRRRRYLYSVTEFIEGRTLAQWLRDEPRLELGTVRSLVEQIARGLRAFYRLEMVHQDVRPHNVMVDATGHATLIDFGSVRVAGIAEGRPEEANDPLGTAAYTAPECFLGEPATPRSDMYSLAVIAYQLLTGALPYGTEVAKTRSRAAQRRLAYRSALSVNRELPAWVDEVLRKALHPQPKRRFEALSEFAYELRQQSPAFLKKSRPPLVERDPVLFGKGVAALLALLVLVLLLE</sequence>
<protein>
    <submittedName>
        <fullName evidence="8">Bifunctional protein-serine/threonine kinase/phosphatase</fullName>
    </submittedName>
</protein>
<dbReference type="PROSITE" id="PS51746">
    <property type="entry name" value="PPM_2"/>
    <property type="match status" value="1"/>
</dbReference>
<evidence type="ECO:0000313" key="9">
    <source>
        <dbReference type="Proteomes" id="UP000486760"/>
    </source>
</evidence>
<dbReference type="GO" id="GO:0004674">
    <property type="term" value="F:protein serine/threonine kinase activity"/>
    <property type="evidence" value="ECO:0007669"/>
    <property type="project" value="TreeGrafter"/>
</dbReference>
<keyword evidence="2" id="KW-0547">Nucleotide-binding</keyword>
<dbReference type="Gene3D" id="3.30.200.20">
    <property type="entry name" value="Phosphorylase Kinase, domain 1"/>
    <property type="match status" value="1"/>
</dbReference>
<dbReference type="InterPro" id="IPR036457">
    <property type="entry name" value="PPM-type-like_dom_sf"/>
</dbReference>
<keyword evidence="1" id="KW-0808">Transferase</keyword>
<dbReference type="SUPFAM" id="SSF56112">
    <property type="entry name" value="Protein kinase-like (PK-like)"/>
    <property type="match status" value="1"/>
</dbReference>
<dbReference type="InterPro" id="IPR001932">
    <property type="entry name" value="PPM-type_phosphatase-like_dom"/>
</dbReference>
<keyword evidence="3 8" id="KW-0418">Kinase</keyword>
<dbReference type="EMBL" id="VTPY01000008">
    <property type="protein sequence ID" value="KAA0010104.1"/>
    <property type="molecule type" value="Genomic_DNA"/>
</dbReference>
<dbReference type="CDD" id="cd14014">
    <property type="entry name" value="STKc_PknB_like"/>
    <property type="match status" value="1"/>
</dbReference>
<dbReference type="Pfam" id="PF13672">
    <property type="entry name" value="PP2C_2"/>
    <property type="match status" value="1"/>
</dbReference>
<evidence type="ECO:0000256" key="5">
    <source>
        <dbReference type="SAM" id="Phobius"/>
    </source>
</evidence>
<reference evidence="8 9" key="1">
    <citation type="submission" date="2019-08" db="EMBL/GenBank/DDBJ databases">
        <title>Bioinformatics analysis of the strain L3 and L5.</title>
        <authorList>
            <person name="Li X."/>
        </authorList>
    </citation>
    <scope>NUCLEOTIDE SEQUENCE [LARGE SCALE GENOMIC DNA]</scope>
    <source>
        <strain evidence="8 9">L5</strain>
    </source>
</reference>
<keyword evidence="5" id="KW-0472">Membrane</keyword>
<proteinExistence type="predicted"/>
<feature type="domain" description="Protein kinase" evidence="6">
    <location>
        <begin position="283"/>
        <end position="549"/>
    </location>
</feature>
<keyword evidence="9" id="KW-1185">Reference proteome</keyword>
<dbReference type="GO" id="GO:0005524">
    <property type="term" value="F:ATP binding"/>
    <property type="evidence" value="ECO:0007669"/>
    <property type="project" value="UniProtKB-KW"/>
</dbReference>
<dbReference type="SMART" id="SM00331">
    <property type="entry name" value="PP2C_SIG"/>
    <property type="match status" value="1"/>
</dbReference>
<keyword evidence="4" id="KW-0067">ATP-binding</keyword>
<evidence type="ECO:0000256" key="3">
    <source>
        <dbReference type="ARBA" id="ARBA00022777"/>
    </source>
</evidence>
<dbReference type="InterPro" id="IPR008266">
    <property type="entry name" value="Tyr_kinase_AS"/>
</dbReference>
<dbReference type="PANTHER" id="PTHR43289">
    <property type="entry name" value="MITOGEN-ACTIVATED PROTEIN KINASE KINASE KINASE 20-RELATED"/>
    <property type="match status" value="1"/>
</dbReference>
<organism evidence="8 9">
    <name type="scientific">Billgrantia pellis</name>
    <dbReference type="NCBI Taxonomy" id="2606936"/>
    <lineage>
        <taxon>Bacteria</taxon>
        <taxon>Pseudomonadati</taxon>
        <taxon>Pseudomonadota</taxon>
        <taxon>Gammaproteobacteria</taxon>
        <taxon>Oceanospirillales</taxon>
        <taxon>Halomonadaceae</taxon>
        <taxon>Billgrantia</taxon>
    </lineage>
</organism>
<accession>A0A7V7KFF5</accession>
<keyword evidence="5" id="KW-0812">Transmembrane</keyword>
<dbReference type="SUPFAM" id="SSF81606">
    <property type="entry name" value="PP2C-like"/>
    <property type="match status" value="1"/>
</dbReference>
<name>A0A7V7KFF5_9GAMM</name>
<dbReference type="AlphaFoldDB" id="A0A7V7KFF5"/>
<evidence type="ECO:0000313" key="8">
    <source>
        <dbReference type="EMBL" id="KAA0010104.1"/>
    </source>
</evidence>
<dbReference type="CDD" id="cd00143">
    <property type="entry name" value="PP2Cc"/>
    <property type="match status" value="1"/>
</dbReference>
<evidence type="ECO:0000256" key="4">
    <source>
        <dbReference type="ARBA" id="ARBA00022840"/>
    </source>
</evidence>
<feature type="transmembrane region" description="Helical" evidence="5">
    <location>
        <begin position="563"/>
        <end position="582"/>
    </location>
</feature>
<evidence type="ECO:0000259" key="6">
    <source>
        <dbReference type="PROSITE" id="PS50011"/>
    </source>
</evidence>
<gene>
    <name evidence="8" type="ORF">F0A17_18895</name>
</gene>
<dbReference type="Proteomes" id="UP000486760">
    <property type="component" value="Unassembled WGS sequence"/>
</dbReference>
<evidence type="ECO:0000259" key="7">
    <source>
        <dbReference type="PROSITE" id="PS51746"/>
    </source>
</evidence>
<dbReference type="InterPro" id="IPR000719">
    <property type="entry name" value="Prot_kinase_dom"/>
</dbReference>
<dbReference type="Pfam" id="PF00069">
    <property type="entry name" value="Pkinase"/>
    <property type="match status" value="1"/>
</dbReference>
<dbReference type="PANTHER" id="PTHR43289:SF6">
    <property type="entry name" value="SERINE_THREONINE-PROTEIN KINASE NEKL-3"/>
    <property type="match status" value="1"/>
</dbReference>
<dbReference type="SMART" id="SM00332">
    <property type="entry name" value="PP2Cc"/>
    <property type="match status" value="1"/>
</dbReference>
<evidence type="ECO:0000256" key="1">
    <source>
        <dbReference type="ARBA" id="ARBA00022679"/>
    </source>
</evidence>